<comment type="caution">
    <text evidence="5">The sequence shown here is derived from an EMBL/GenBank/DDBJ whole genome shotgun (WGS) entry which is preliminary data.</text>
</comment>
<dbReference type="PANTHER" id="PTHR33204:SF18">
    <property type="entry name" value="TRANSCRIPTIONAL REGULATORY PROTEIN"/>
    <property type="match status" value="1"/>
</dbReference>
<reference evidence="5 6" key="1">
    <citation type="submission" date="2024-03" db="EMBL/GenBank/DDBJ databases">
        <title>Actinomycetospora sp. OC33-EN06, a novel actinomycete isolated from wild orchid (Aerides multiflora).</title>
        <authorList>
            <person name="Suriyachadkun C."/>
        </authorList>
    </citation>
    <scope>NUCLEOTIDE SEQUENCE [LARGE SCALE GENOMIC DNA]</scope>
    <source>
        <strain evidence="5 6">OC33-EN06</strain>
    </source>
</reference>
<dbReference type="InterPro" id="IPR002577">
    <property type="entry name" value="HTH_HxlR"/>
</dbReference>
<dbReference type="Gene3D" id="1.10.10.10">
    <property type="entry name" value="Winged helix-like DNA-binding domain superfamily/Winged helix DNA-binding domain"/>
    <property type="match status" value="1"/>
</dbReference>
<keyword evidence="3" id="KW-0804">Transcription</keyword>
<sequence>MSGRRYGQYCGLAKAMELVGERWAMLVVRDLVLRPKSLPELQATLPGIPPTTLTTRLNELEAGRVVQRRLAEATVRYELTPYGRQLEDVLADLGAWGARSLGAHPAPDEVFTPDSAVLALRATFTPDGGEPAVFVVDMGATIVTARVSPTSVEVAEGRADDADLTLGFRGSPMPLLTGEITAARARQDGLVVAHGDVDLLDRFPRLFSVGATPAPAAPLIPA</sequence>
<gene>
    <name evidence="5" type="ORF">WCD41_04915</name>
</gene>
<dbReference type="PANTHER" id="PTHR33204">
    <property type="entry name" value="TRANSCRIPTIONAL REGULATOR, MARR FAMILY"/>
    <property type="match status" value="1"/>
</dbReference>
<evidence type="ECO:0000313" key="5">
    <source>
        <dbReference type="EMBL" id="MEJ2885781.1"/>
    </source>
</evidence>
<keyword evidence="6" id="KW-1185">Reference proteome</keyword>
<dbReference type="InterPro" id="IPR036388">
    <property type="entry name" value="WH-like_DNA-bd_sf"/>
</dbReference>
<proteinExistence type="predicted"/>
<evidence type="ECO:0000256" key="3">
    <source>
        <dbReference type="ARBA" id="ARBA00023163"/>
    </source>
</evidence>
<dbReference type="InterPro" id="IPR036390">
    <property type="entry name" value="WH_DNA-bd_sf"/>
</dbReference>
<dbReference type="PROSITE" id="PS51118">
    <property type="entry name" value="HTH_HXLR"/>
    <property type="match status" value="1"/>
</dbReference>
<protein>
    <submittedName>
        <fullName evidence="5">Helix-turn-helix domain-containing protein</fullName>
    </submittedName>
</protein>
<dbReference type="RefSeq" id="WP_337712244.1">
    <property type="nucleotide sequence ID" value="NZ_JBBEGL010000001.1"/>
</dbReference>
<evidence type="ECO:0000259" key="4">
    <source>
        <dbReference type="PROSITE" id="PS51118"/>
    </source>
</evidence>
<keyword evidence="1" id="KW-0805">Transcription regulation</keyword>
<evidence type="ECO:0000313" key="6">
    <source>
        <dbReference type="Proteomes" id="UP001370100"/>
    </source>
</evidence>
<dbReference type="Proteomes" id="UP001370100">
    <property type="component" value="Unassembled WGS sequence"/>
</dbReference>
<evidence type="ECO:0000256" key="1">
    <source>
        <dbReference type="ARBA" id="ARBA00023015"/>
    </source>
</evidence>
<dbReference type="Pfam" id="PF01638">
    <property type="entry name" value="HxlR"/>
    <property type="match status" value="1"/>
</dbReference>
<feature type="domain" description="HTH hxlR-type" evidence="4">
    <location>
        <begin position="10"/>
        <end position="105"/>
    </location>
</feature>
<name>A0ABU8N276_9PSEU</name>
<dbReference type="SUPFAM" id="SSF46785">
    <property type="entry name" value="Winged helix' DNA-binding domain"/>
    <property type="match status" value="1"/>
</dbReference>
<organism evidence="5 6">
    <name type="scientific">Actinomycetospora aeridis</name>
    <dbReference type="NCBI Taxonomy" id="3129231"/>
    <lineage>
        <taxon>Bacteria</taxon>
        <taxon>Bacillati</taxon>
        <taxon>Actinomycetota</taxon>
        <taxon>Actinomycetes</taxon>
        <taxon>Pseudonocardiales</taxon>
        <taxon>Pseudonocardiaceae</taxon>
        <taxon>Actinomycetospora</taxon>
    </lineage>
</organism>
<evidence type="ECO:0000256" key="2">
    <source>
        <dbReference type="ARBA" id="ARBA00023125"/>
    </source>
</evidence>
<dbReference type="EMBL" id="JBBEGL010000001">
    <property type="protein sequence ID" value="MEJ2885781.1"/>
    <property type="molecule type" value="Genomic_DNA"/>
</dbReference>
<accession>A0ABU8N276</accession>
<keyword evidence="2" id="KW-0238">DNA-binding</keyword>